<evidence type="ECO:0000313" key="2">
    <source>
        <dbReference type="EMBL" id="CAK0838342.1"/>
    </source>
</evidence>
<organism evidence="2 3">
    <name type="scientific">Prorocentrum cordatum</name>
    <dbReference type="NCBI Taxonomy" id="2364126"/>
    <lineage>
        <taxon>Eukaryota</taxon>
        <taxon>Sar</taxon>
        <taxon>Alveolata</taxon>
        <taxon>Dinophyceae</taxon>
        <taxon>Prorocentrales</taxon>
        <taxon>Prorocentraceae</taxon>
        <taxon>Prorocentrum</taxon>
    </lineage>
</organism>
<evidence type="ECO:0000313" key="3">
    <source>
        <dbReference type="Proteomes" id="UP001189429"/>
    </source>
</evidence>
<accession>A0ABN9T1B3</accession>
<comment type="caution">
    <text evidence="2">The sequence shown here is derived from an EMBL/GenBank/DDBJ whole genome shotgun (WGS) entry which is preliminary data.</text>
</comment>
<dbReference type="EMBL" id="CAUYUJ010014216">
    <property type="protein sequence ID" value="CAK0838342.1"/>
    <property type="molecule type" value="Genomic_DNA"/>
</dbReference>
<feature type="region of interest" description="Disordered" evidence="1">
    <location>
        <begin position="114"/>
        <end position="146"/>
    </location>
</feature>
<feature type="compositionally biased region" description="Pro residues" evidence="1">
    <location>
        <begin position="134"/>
        <end position="146"/>
    </location>
</feature>
<proteinExistence type="predicted"/>
<feature type="compositionally biased region" description="Low complexity" evidence="1">
    <location>
        <begin position="124"/>
        <end position="133"/>
    </location>
</feature>
<evidence type="ECO:0000256" key="1">
    <source>
        <dbReference type="SAM" id="MobiDB-lite"/>
    </source>
</evidence>
<protein>
    <submittedName>
        <fullName evidence="2">Uncharacterized protein</fullName>
    </submittedName>
</protein>
<dbReference type="Proteomes" id="UP001189429">
    <property type="component" value="Unassembled WGS sequence"/>
</dbReference>
<gene>
    <name evidence="2" type="ORF">PCOR1329_LOCUS34312</name>
</gene>
<keyword evidence="3" id="KW-1185">Reference proteome</keyword>
<name>A0ABN9T1B3_9DINO</name>
<sequence length="146" mass="15893">MSQSVLNEYREQVQLYSQQYGQETWGIQYQADGWARRERLERGRVLGASVAAAATAGAAPLGGVAPVGKPYDLEKPCECRLRNVIEDARFWKREHEEQAVLVLARAARLGSMVNGDAPASSALAPQTGATGPRTPQPPQPPQRRGP</sequence>
<reference evidence="2" key="1">
    <citation type="submission" date="2023-10" db="EMBL/GenBank/DDBJ databases">
        <authorList>
            <person name="Chen Y."/>
            <person name="Shah S."/>
            <person name="Dougan E. K."/>
            <person name="Thang M."/>
            <person name="Chan C."/>
        </authorList>
    </citation>
    <scope>NUCLEOTIDE SEQUENCE [LARGE SCALE GENOMIC DNA]</scope>
</reference>